<keyword evidence="2" id="KW-1185">Reference proteome</keyword>
<proteinExistence type="predicted"/>
<reference evidence="1 2" key="1">
    <citation type="submission" date="2024-08" db="EMBL/GenBank/DDBJ databases">
        <title>Gnathostoma spinigerum genome.</title>
        <authorList>
            <person name="Gonzalez-Bertolin B."/>
            <person name="Monzon S."/>
            <person name="Zaballos A."/>
            <person name="Jimenez P."/>
            <person name="Dekumyoy P."/>
            <person name="Varona S."/>
            <person name="Cuesta I."/>
            <person name="Sumanam S."/>
            <person name="Adisakwattana P."/>
            <person name="Gasser R.B."/>
            <person name="Hernandez-Gonzalez A."/>
            <person name="Young N.D."/>
            <person name="Perteguer M.J."/>
        </authorList>
    </citation>
    <scope>NUCLEOTIDE SEQUENCE [LARGE SCALE GENOMIC DNA]</scope>
    <source>
        <strain evidence="1">AL3</strain>
        <tissue evidence="1">Liver</tissue>
    </source>
</reference>
<accession>A0ABD6E5C4</accession>
<dbReference type="AlphaFoldDB" id="A0ABD6E5C4"/>
<evidence type="ECO:0000313" key="2">
    <source>
        <dbReference type="Proteomes" id="UP001608902"/>
    </source>
</evidence>
<gene>
    <name evidence="1" type="ORF">AB6A40_001924</name>
</gene>
<organism evidence="1 2">
    <name type="scientific">Gnathostoma spinigerum</name>
    <dbReference type="NCBI Taxonomy" id="75299"/>
    <lineage>
        <taxon>Eukaryota</taxon>
        <taxon>Metazoa</taxon>
        <taxon>Ecdysozoa</taxon>
        <taxon>Nematoda</taxon>
        <taxon>Chromadorea</taxon>
        <taxon>Rhabditida</taxon>
        <taxon>Spirurina</taxon>
        <taxon>Gnathostomatomorpha</taxon>
        <taxon>Gnathostomatoidea</taxon>
        <taxon>Gnathostomatidae</taxon>
        <taxon>Gnathostoma</taxon>
    </lineage>
</organism>
<evidence type="ECO:0008006" key="3">
    <source>
        <dbReference type="Google" id="ProtNLM"/>
    </source>
</evidence>
<protein>
    <recommendedName>
        <fullName evidence="3">Glycine-rich protein</fullName>
    </recommendedName>
</protein>
<name>A0ABD6E5C4_9BILA</name>
<evidence type="ECO:0000313" key="1">
    <source>
        <dbReference type="EMBL" id="MFH4975215.1"/>
    </source>
</evidence>
<sequence length="124" mass="14034">MSFRELEFAESEFPKRNDRFRRAKGDLMNSSMNYTVGHIAMKYIIIPALLLLLIVSTNAFPNPNDFRLRRVKRQWGYGGWGYPYYGYGYGYGYPYYGGGGWGLGGGGLLLNGIQDVIDAAAWLI</sequence>
<dbReference type="Proteomes" id="UP001608902">
    <property type="component" value="Unassembled WGS sequence"/>
</dbReference>
<dbReference type="EMBL" id="JBGFUD010000776">
    <property type="protein sequence ID" value="MFH4975215.1"/>
    <property type="molecule type" value="Genomic_DNA"/>
</dbReference>
<comment type="caution">
    <text evidence="1">The sequence shown here is derived from an EMBL/GenBank/DDBJ whole genome shotgun (WGS) entry which is preliminary data.</text>
</comment>